<dbReference type="EMBL" id="MFAG01000041">
    <property type="protein sequence ID" value="OGD71068.1"/>
    <property type="molecule type" value="Genomic_DNA"/>
</dbReference>
<evidence type="ECO:0000259" key="8">
    <source>
        <dbReference type="SMART" id="SM00846"/>
    </source>
</evidence>
<feature type="binding site" evidence="4">
    <location>
        <begin position="234"/>
        <end position="235"/>
    </location>
    <ligand>
        <name>D-glyceraldehyde 3-phosphate</name>
        <dbReference type="ChEBI" id="CHEBI:59776"/>
    </ligand>
</feature>
<dbReference type="Proteomes" id="UP000177979">
    <property type="component" value="Unassembled WGS sequence"/>
</dbReference>
<accession>A0A1F5EUI8</accession>
<dbReference type="CDD" id="cd18126">
    <property type="entry name" value="GAPDH_I_C"/>
    <property type="match status" value="1"/>
</dbReference>
<feature type="site" description="Activates thiol group during catalysis" evidence="6">
    <location>
        <position position="203"/>
    </location>
</feature>
<comment type="similarity">
    <text evidence="1 7">Belongs to the glyceraldehyde-3-phosphate dehydrogenase family.</text>
</comment>
<feature type="binding site" evidence="5">
    <location>
        <position position="99"/>
    </location>
    <ligand>
        <name>NAD(+)</name>
        <dbReference type="ChEBI" id="CHEBI:57540"/>
    </ligand>
</feature>
<dbReference type="PIRSF" id="PIRSF000149">
    <property type="entry name" value="GAP_DH"/>
    <property type="match status" value="1"/>
</dbReference>
<dbReference type="Gene3D" id="3.40.50.720">
    <property type="entry name" value="NAD(P)-binding Rossmann-like Domain"/>
    <property type="match status" value="1"/>
</dbReference>
<dbReference type="GO" id="GO:0016620">
    <property type="term" value="F:oxidoreductase activity, acting on the aldehyde or oxo group of donors, NAD or NADP as acceptor"/>
    <property type="evidence" value="ECO:0007669"/>
    <property type="project" value="InterPro"/>
</dbReference>
<organism evidence="9 10">
    <name type="scientific">Candidatus Collierbacteria bacterium RIFCSPHIGHO2_01_FULL_50_25</name>
    <dbReference type="NCBI Taxonomy" id="1817722"/>
    <lineage>
        <taxon>Bacteria</taxon>
        <taxon>Candidatus Collieribacteriota</taxon>
    </lineage>
</organism>
<dbReference type="Pfam" id="PF02800">
    <property type="entry name" value="Gp_dh_C"/>
    <property type="match status" value="1"/>
</dbReference>
<feature type="active site" description="Nucleophile" evidence="3">
    <location>
        <position position="176"/>
    </location>
</feature>
<evidence type="ECO:0000256" key="5">
    <source>
        <dbReference type="PIRSR" id="PIRSR000149-3"/>
    </source>
</evidence>
<dbReference type="SUPFAM" id="SSF55347">
    <property type="entry name" value="Glyceraldehyde-3-phosphate dehydrogenase-like, C-terminal domain"/>
    <property type="match status" value="1"/>
</dbReference>
<dbReference type="InterPro" id="IPR020828">
    <property type="entry name" value="GlycerAld_3-P_DH_NAD(P)-bd"/>
</dbReference>
<feature type="binding site" evidence="5">
    <location>
        <position position="141"/>
    </location>
    <ligand>
        <name>NAD(+)</name>
        <dbReference type="ChEBI" id="CHEBI:57540"/>
    </ligand>
</feature>
<dbReference type="InterPro" id="IPR036291">
    <property type="entry name" value="NAD(P)-bd_dom_sf"/>
</dbReference>
<feature type="binding site" evidence="5">
    <location>
        <begin position="11"/>
        <end position="12"/>
    </location>
    <ligand>
        <name>NAD(+)</name>
        <dbReference type="ChEBI" id="CHEBI:57540"/>
    </ligand>
</feature>
<name>A0A1F5EUI8_9BACT</name>
<feature type="binding site" evidence="5">
    <location>
        <position position="340"/>
    </location>
    <ligand>
        <name>NAD(+)</name>
        <dbReference type="ChEBI" id="CHEBI:57540"/>
    </ligand>
</feature>
<evidence type="ECO:0000256" key="4">
    <source>
        <dbReference type="PIRSR" id="PIRSR000149-2"/>
    </source>
</evidence>
<feature type="domain" description="Glyceraldehyde 3-phosphate dehydrogenase NAD(P) binding" evidence="8">
    <location>
        <begin position="2"/>
        <end position="176"/>
    </location>
</feature>
<reference evidence="9 10" key="1">
    <citation type="journal article" date="2016" name="Nat. Commun.">
        <title>Thousands of microbial genomes shed light on interconnected biogeochemical processes in an aquifer system.</title>
        <authorList>
            <person name="Anantharaman K."/>
            <person name="Brown C.T."/>
            <person name="Hug L.A."/>
            <person name="Sharon I."/>
            <person name="Castelle C.J."/>
            <person name="Probst A.J."/>
            <person name="Thomas B.C."/>
            <person name="Singh A."/>
            <person name="Wilkins M.J."/>
            <person name="Karaoz U."/>
            <person name="Brodie E.L."/>
            <person name="Williams K.H."/>
            <person name="Hubbard S.S."/>
            <person name="Banfield J.F."/>
        </authorList>
    </citation>
    <scope>NUCLEOTIDE SEQUENCE [LARGE SCALE GENOMIC DNA]</scope>
</reference>
<proteinExistence type="inferred from homology"/>
<dbReference type="FunFam" id="3.40.50.720:FF:000001">
    <property type="entry name" value="Glyceraldehyde-3-phosphate dehydrogenase"/>
    <property type="match status" value="1"/>
</dbReference>
<keyword evidence="2" id="KW-0560">Oxidoreductase</keyword>
<dbReference type="Pfam" id="PF00044">
    <property type="entry name" value="Gp_dh_N"/>
    <property type="match status" value="1"/>
</dbReference>
<sequence>MPNFAINGFGRIGRSAARVWLKKHTGDIALAAINTSGSLPASGWALLLKYDTAYGALPYQIEGEDLKNPKETTDADPLIGYLKVTTDTGNFKIPVLAERDPSKIPWGSYQIDVVAECTGLFTSQELASGHIKAGAKNVVISAPVKGSGVPTVVLGVNETVLKEHANVISILSSASCTTNSVAPVAAIMHAKIGVKKAMLMTVHGYTDDQNLQDNSHRDMRRARAAAANIVPTGTGAAISATEAVPELKGLFDGLALRVPVITGSISDFTFVTARATSVEEVNEMFIDAARTPPFAGILAVTNEPLVSSDIVGRSESAIVDLGLTRVVDGDLVKVMAWYDNEWGYSNRLIEQIIKVTEG</sequence>
<gene>
    <name evidence="9" type="ORF">A2703_01365</name>
</gene>
<protein>
    <submittedName>
        <fullName evidence="9">Type I glyceraldehyde-3-phosphate dehydrogenase</fullName>
    </submittedName>
</protein>
<comment type="caution">
    <text evidence="9">The sequence shown here is derived from an EMBL/GenBank/DDBJ whole genome shotgun (WGS) entry which is preliminary data.</text>
</comment>
<dbReference type="CDD" id="cd05214">
    <property type="entry name" value="GAPDH_I_N"/>
    <property type="match status" value="1"/>
</dbReference>
<dbReference type="SMART" id="SM00846">
    <property type="entry name" value="Gp_dh_N"/>
    <property type="match status" value="1"/>
</dbReference>
<evidence type="ECO:0000256" key="7">
    <source>
        <dbReference type="RuleBase" id="RU000397"/>
    </source>
</evidence>
<feature type="binding site" evidence="4">
    <location>
        <position position="257"/>
    </location>
    <ligand>
        <name>D-glyceraldehyde 3-phosphate</name>
        <dbReference type="ChEBI" id="CHEBI:59776"/>
    </ligand>
</feature>
<evidence type="ECO:0000256" key="1">
    <source>
        <dbReference type="ARBA" id="ARBA00007406"/>
    </source>
</evidence>
<evidence type="ECO:0000256" key="2">
    <source>
        <dbReference type="ARBA" id="ARBA00023002"/>
    </source>
</evidence>
<dbReference type="GO" id="GO:0051287">
    <property type="term" value="F:NAD binding"/>
    <property type="evidence" value="ECO:0007669"/>
    <property type="project" value="InterPro"/>
</dbReference>
<dbReference type="PANTHER" id="PTHR43148">
    <property type="entry name" value="GLYCERALDEHYDE-3-PHOSPHATE DEHYDROGENASE 2"/>
    <property type="match status" value="1"/>
</dbReference>
<dbReference type="InterPro" id="IPR020831">
    <property type="entry name" value="GlycerAld/Erythrose_P_DH"/>
</dbReference>
<dbReference type="FunFam" id="3.30.360.10:FF:000002">
    <property type="entry name" value="Glyceraldehyde-3-phosphate dehydrogenase"/>
    <property type="match status" value="1"/>
</dbReference>
<evidence type="ECO:0000313" key="10">
    <source>
        <dbReference type="Proteomes" id="UP000177979"/>
    </source>
</evidence>
<keyword evidence="5" id="KW-0547">Nucleotide-binding</keyword>
<keyword evidence="5" id="KW-0520">NAD</keyword>
<evidence type="ECO:0000256" key="6">
    <source>
        <dbReference type="PIRSR" id="PIRSR000149-4"/>
    </source>
</evidence>
<dbReference type="PRINTS" id="PR00078">
    <property type="entry name" value="G3PDHDRGNASE"/>
</dbReference>
<feature type="binding site" evidence="4">
    <location>
        <begin position="175"/>
        <end position="177"/>
    </location>
    <ligand>
        <name>D-glyceraldehyde 3-phosphate</name>
        <dbReference type="ChEBI" id="CHEBI:59776"/>
    </ligand>
</feature>
<feature type="binding site" evidence="4">
    <location>
        <position position="206"/>
    </location>
    <ligand>
        <name>D-glyceraldehyde 3-phosphate</name>
        <dbReference type="ChEBI" id="CHEBI:59776"/>
    </ligand>
</feature>
<dbReference type="SUPFAM" id="SSF51735">
    <property type="entry name" value="NAD(P)-binding Rossmann-fold domains"/>
    <property type="match status" value="1"/>
</dbReference>
<dbReference type="STRING" id="1817722.A2703_01365"/>
<evidence type="ECO:0000313" key="9">
    <source>
        <dbReference type="EMBL" id="OGD71068.1"/>
    </source>
</evidence>
<evidence type="ECO:0000256" key="3">
    <source>
        <dbReference type="PIRSR" id="PIRSR000149-1"/>
    </source>
</evidence>
<dbReference type="AlphaFoldDB" id="A0A1F5EUI8"/>
<dbReference type="Gene3D" id="3.30.360.10">
    <property type="entry name" value="Dihydrodipicolinate Reductase, domain 2"/>
    <property type="match status" value="1"/>
</dbReference>
<dbReference type="InterPro" id="IPR020829">
    <property type="entry name" value="GlycerAld_3-P_DH_cat"/>
</dbReference>